<gene>
    <name evidence="4" type="ORF">ACFFFR_09580</name>
</gene>
<dbReference type="PANTHER" id="PTHR43736:SF4">
    <property type="entry name" value="SLR1690 PROTEIN"/>
    <property type="match status" value="1"/>
</dbReference>
<dbReference type="InterPro" id="IPR036388">
    <property type="entry name" value="WH-like_DNA-bd_sf"/>
</dbReference>
<reference evidence="4 5" key="1">
    <citation type="submission" date="2024-09" db="EMBL/GenBank/DDBJ databases">
        <authorList>
            <person name="Sun Q."/>
            <person name="Mori K."/>
        </authorList>
    </citation>
    <scope>NUCLEOTIDE SEQUENCE [LARGE SCALE GENOMIC DNA]</scope>
    <source>
        <strain evidence="4 5">NCAIM B.02604</strain>
    </source>
</reference>
<evidence type="ECO:0000256" key="1">
    <source>
        <dbReference type="SAM" id="MobiDB-lite"/>
    </source>
</evidence>
<dbReference type="InterPro" id="IPR054105">
    <property type="entry name" value="WHD_NrtR"/>
</dbReference>
<dbReference type="RefSeq" id="WP_377459925.1">
    <property type="nucleotide sequence ID" value="NZ_JBHLUB010000031.1"/>
</dbReference>
<dbReference type="Gene3D" id="3.90.79.10">
    <property type="entry name" value="Nucleoside Triphosphate Pyrophosphohydrolase"/>
    <property type="match status" value="1"/>
</dbReference>
<feature type="region of interest" description="Disordered" evidence="1">
    <location>
        <begin position="225"/>
        <end position="253"/>
    </location>
</feature>
<evidence type="ECO:0000313" key="4">
    <source>
        <dbReference type="EMBL" id="MFC0582626.1"/>
    </source>
</evidence>
<dbReference type="SUPFAM" id="SSF46785">
    <property type="entry name" value="Winged helix' DNA-binding domain"/>
    <property type="match status" value="1"/>
</dbReference>
<keyword evidence="5" id="KW-1185">Reference proteome</keyword>
<feature type="domain" description="Nudix hydrolase" evidence="2">
    <location>
        <begin position="37"/>
        <end position="160"/>
    </location>
</feature>
<protein>
    <submittedName>
        <fullName evidence="4">NUDIX domain-containing protein</fullName>
    </submittedName>
</protein>
<organism evidence="4 5">
    <name type="scientific">Micrococcoides hystricis</name>
    <dbReference type="NCBI Taxonomy" id="1572761"/>
    <lineage>
        <taxon>Bacteria</taxon>
        <taxon>Bacillati</taxon>
        <taxon>Actinomycetota</taxon>
        <taxon>Actinomycetes</taxon>
        <taxon>Micrococcales</taxon>
        <taxon>Micrococcaceae</taxon>
        <taxon>Micrococcoides</taxon>
    </lineage>
</organism>
<accession>A0ABV6PBY3</accession>
<dbReference type="Pfam" id="PF21906">
    <property type="entry name" value="WHD_NrtR"/>
    <property type="match status" value="1"/>
</dbReference>
<dbReference type="Pfam" id="PF00293">
    <property type="entry name" value="NUDIX"/>
    <property type="match status" value="1"/>
</dbReference>
<feature type="domain" description="NrtR DNA-binding winged helix" evidence="3">
    <location>
        <begin position="176"/>
        <end position="235"/>
    </location>
</feature>
<dbReference type="Gene3D" id="1.10.10.10">
    <property type="entry name" value="Winged helix-like DNA-binding domain superfamily/Winged helix DNA-binding domain"/>
    <property type="match status" value="1"/>
</dbReference>
<name>A0ABV6PBY3_9MICC</name>
<sequence>MSFETQARSLPRQASRPVSYVPAANVSERARLSPQIQVSTVIFGLYNNKDLWIPLVKRIRAPYLGQWALPGGPLTAAETMTDVAYRSLKATTDLAPAYLEQLYAFGGLGQQQAPRTVSIAYWAILPADEINQDAHENVRWFRADEIAELDLAFDHNTVIEYALWRLRNKVEYSSIGYDVLGEKFTIAQLREVYEAILGKPIDPGNFSRQVRANPDLEATEEFLTGGKHRPPRLYRYTGAADRRNNGPLSGFDQ</sequence>
<dbReference type="EMBL" id="JBHLUB010000031">
    <property type="protein sequence ID" value="MFC0582626.1"/>
    <property type="molecule type" value="Genomic_DNA"/>
</dbReference>
<dbReference type="CDD" id="cd18873">
    <property type="entry name" value="NUDIX_NadM_like"/>
    <property type="match status" value="1"/>
</dbReference>
<dbReference type="SUPFAM" id="SSF55811">
    <property type="entry name" value="Nudix"/>
    <property type="match status" value="1"/>
</dbReference>
<proteinExistence type="predicted"/>
<dbReference type="InterPro" id="IPR015797">
    <property type="entry name" value="NUDIX_hydrolase-like_dom_sf"/>
</dbReference>
<dbReference type="Proteomes" id="UP001589862">
    <property type="component" value="Unassembled WGS sequence"/>
</dbReference>
<dbReference type="PANTHER" id="PTHR43736">
    <property type="entry name" value="ADP-RIBOSE PYROPHOSPHATASE"/>
    <property type="match status" value="1"/>
</dbReference>
<evidence type="ECO:0000313" key="5">
    <source>
        <dbReference type="Proteomes" id="UP001589862"/>
    </source>
</evidence>
<evidence type="ECO:0000259" key="2">
    <source>
        <dbReference type="Pfam" id="PF00293"/>
    </source>
</evidence>
<comment type="caution">
    <text evidence="4">The sequence shown here is derived from an EMBL/GenBank/DDBJ whole genome shotgun (WGS) entry which is preliminary data.</text>
</comment>
<dbReference type="InterPro" id="IPR000086">
    <property type="entry name" value="NUDIX_hydrolase_dom"/>
</dbReference>
<dbReference type="InterPro" id="IPR036390">
    <property type="entry name" value="WH_DNA-bd_sf"/>
</dbReference>
<evidence type="ECO:0000259" key="3">
    <source>
        <dbReference type="Pfam" id="PF21906"/>
    </source>
</evidence>